<dbReference type="PANTHER" id="PTHR43201:SF5">
    <property type="entry name" value="MEDIUM-CHAIN ACYL-COA LIGASE ACSF2, MITOCHONDRIAL"/>
    <property type="match status" value="1"/>
</dbReference>
<evidence type="ECO:0000259" key="7">
    <source>
        <dbReference type="Pfam" id="PF13193"/>
    </source>
</evidence>
<dbReference type="EC" id="6.2.1.26" evidence="5"/>
<evidence type="ECO:0000256" key="2">
    <source>
        <dbReference type="ARBA" id="ARBA00022598"/>
    </source>
</evidence>
<dbReference type="NCBIfam" id="NF002966">
    <property type="entry name" value="PRK03640.1"/>
    <property type="match status" value="1"/>
</dbReference>
<evidence type="ECO:0000259" key="6">
    <source>
        <dbReference type="Pfam" id="PF00501"/>
    </source>
</evidence>
<comment type="pathway">
    <text evidence="5">Quinol/quinone metabolism; 1,4-dihydroxy-2-naphthoate biosynthesis; 1,4-dihydroxy-2-naphthoate from chorismate: step 5/7.</text>
</comment>
<dbReference type="GO" id="GO:0008756">
    <property type="term" value="F:o-succinylbenzoate-CoA ligase activity"/>
    <property type="evidence" value="ECO:0007669"/>
    <property type="project" value="UniProtKB-UniRule"/>
</dbReference>
<dbReference type="InterPro" id="IPR045851">
    <property type="entry name" value="AMP-bd_C_sf"/>
</dbReference>
<keyword evidence="2 5" id="KW-0436">Ligase</keyword>
<sequence>MYPNLLVKRVSLTPNRIALRFNEKAWTFEQLSDEVDEFAEKLYTKGIKFGMRIAILASSDAQLVIAIHGCIQLGCELVMLNERLTEEELRYQLLDSNADYLLVDSVEKRSLTFPNRLSFELLNLVERTTFEVEKEWPKNRTITIMYTSGTTGHPKGVRQSLENHVMNATGSALNLGVQPNDCWLCTVPLFHISGFSILMRSVLYGMTVNLHTKFDAEKAVEEIMSGTVTRMSVVAVTLERMISVLEERNISFPNTFQSMLVGGGPVPLNYLERAIQRNIPVLQTYGMTETASQTTTLSSEDAIRKLGSAGKPLFFADVRINGAEKIGEICIKGPHVTMGYVGAAELKNPLVDGWLHTGDMGYIDEEGYLFVVDRRSDLIISGGENIYPAEVEQALVKHSAVKEAGVVGKQDDKWGQVPVAFIVLKEEVSEEALKAFMKTEMASYKQPVIYYFMEQLPRNASNKLMRRELFKYVQEMK</sequence>
<dbReference type="Pfam" id="PF00501">
    <property type="entry name" value="AMP-binding"/>
    <property type="match status" value="1"/>
</dbReference>
<evidence type="ECO:0000256" key="5">
    <source>
        <dbReference type="HAMAP-Rule" id="MF_00731"/>
    </source>
</evidence>
<dbReference type="KEGG" id="psyo:PB01_13530"/>
<dbReference type="NCBIfam" id="TIGR01923">
    <property type="entry name" value="menE"/>
    <property type="match status" value="1"/>
</dbReference>
<dbReference type="GO" id="GO:0006631">
    <property type="term" value="P:fatty acid metabolic process"/>
    <property type="evidence" value="ECO:0007669"/>
    <property type="project" value="TreeGrafter"/>
</dbReference>
<dbReference type="UniPathway" id="UPA00079"/>
<feature type="domain" description="AMP-dependent synthetase/ligase" evidence="6">
    <location>
        <begin position="9"/>
        <end position="340"/>
    </location>
</feature>
<dbReference type="InterPro" id="IPR025110">
    <property type="entry name" value="AMP-bd_C"/>
</dbReference>
<feature type="domain" description="AMP-binding enzyme C-terminal" evidence="7">
    <location>
        <begin position="390"/>
        <end position="463"/>
    </location>
</feature>
<dbReference type="GO" id="GO:0005524">
    <property type="term" value="F:ATP binding"/>
    <property type="evidence" value="ECO:0007669"/>
    <property type="project" value="UniProtKB-KW"/>
</dbReference>
<dbReference type="InterPro" id="IPR000873">
    <property type="entry name" value="AMP-dep_synth/lig_dom"/>
</dbReference>
<comment type="function">
    <text evidence="5">Converts 2-succinylbenzoate (OSB) to 2-succinylbenzoyl-CoA (OSB-CoA).</text>
</comment>
<comment type="pathway">
    <text evidence="5">Quinol/quinone metabolism; menaquinone biosynthesis.</text>
</comment>
<evidence type="ECO:0000313" key="9">
    <source>
        <dbReference type="Proteomes" id="UP000325517"/>
    </source>
</evidence>
<dbReference type="InterPro" id="IPR020845">
    <property type="entry name" value="AMP-binding_CS"/>
</dbReference>
<comment type="catalytic activity">
    <reaction evidence="5">
        <text>2-succinylbenzoate + ATP + CoA = 2-succinylbenzoyl-CoA + AMP + diphosphate</text>
        <dbReference type="Rhea" id="RHEA:17009"/>
        <dbReference type="ChEBI" id="CHEBI:18325"/>
        <dbReference type="ChEBI" id="CHEBI:30616"/>
        <dbReference type="ChEBI" id="CHEBI:33019"/>
        <dbReference type="ChEBI" id="CHEBI:57287"/>
        <dbReference type="ChEBI" id="CHEBI:57364"/>
        <dbReference type="ChEBI" id="CHEBI:456215"/>
        <dbReference type="EC" id="6.2.1.26"/>
    </reaction>
</comment>
<dbReference type="Gene3D" id="3.40.50.12780">
    <property type="entry name" value="N-terminal domain of ligase-like"/>
    <property type="match status" value="1"/>
</dbReference>
<keyword evidence="1 5" id="KW-0474">Menaquinone biosynthesis</keyword>
<protein>
    <recommendedName>
        <fullName evidence="5">2-succinylbenzoate--CoA ligase</fullName>
        <ecNumber evidence="5">6.2.1.26</ecNumber>
    </recommendedName>
    <alternativeName>
        <fullName evidence="5">o-succinylbenzoyl-CoA synthetase</fullName>
        <shortName evidence="5">OSB-CoA synthetase</shortName>
    </alternativeName>
</protein>
<dbReference type="Proteomes" id="UP000325517">
    <property type="component" value="Chromosome"/>
</dbReference>
<reference evidence="8 9" key="1">
    <citation type="submission" date="2018-07" db="EMBL/GenBank/DDBJ databases">
        <title>Complete genome sequence of Psychrobacillus sp. PB01, isolated from iceberg, and comparative genome analysis of Psychrobacillus strains.</title>
        <authorList>
            <person name="Lee P.C."/>
        </authorList>
    </citation>
    <scope>NUCLEOTIDE SEQUENCE [LARGE SCALE GENOMIC DNA]</scope>
    <source>
        <strain evidence="8 9">PB01</strain>
    </source>
</reference>
<dbReference type="OrthoDB" id="9762242at2"/>
<organism evidence="8 9">
    <name type="scientific">Psychrobacillus glaciei</name>
    <dbReference type="NCBI Taxonomy" id="2283160"/>
    <lineage>
        <taxon>Bacteria</taxon>
        <taxon>Bacillati</taxon>
        <taxon>Bacillota</taxon>
        <taxon>Bacilli</taxon>
        <taxon>Bacillales</taxon>
        <taxon>Bacillaceae</taxon>
        <taxon>Psychrobacillus</taxon>
    </lineage>
</organism>
<evidence type="ECO:0000313" key="8">
    <source>
        <dbReference type="EMBL" id="QFF99780.1"/>
    </source>
</evidence>
<dbReference type="InterPro" id="IPR010192">
    <property type="entry name" value="MenE"/>
</dbReference>
<dbReference type="PROSITE" id="PS00455">
    <property type="entry name" value="AMP_BINDING"/>
    <property type="match status" value="1"/>
</dbReference>
<dbReference type="UniPathway" id="UPA01057">
    <property type="reaction ID" value="UER00166"/>
</dbReference>
<keyword evidence="4 5" id="KW-0067">ATP-binding</keyword>
<evidence type="ECO:0000256" key="1">
    <source>
        <dbReference type="ARBA" id="ARBA00022428"/>
    </source>
</evidence>
<evidence type="ECO:0000256" key="4">
    <source>
        <dbReference type="ARBA" id="ARBA00022840"/>
    </source>
</evidence>
<proteinExistence type="inferred from homology"/>
<evidence type="ECO:0000256" key="3">
    <source>
        <dbReference type="ARBA" id="ARBA00022741"/>
    </source>
</evidence>
<gene>
    <name evidence="5 8" type="primary">menE</name>
    <name evidence="8" type="ORF">PB01_13530</name>
</gene>
<comment type="similarity">
    <text evidence="5">Belongs to the ATP-dependent AMP-binding enzyme family. MenE subfamily.</text>
</comment>
<keyword evidence="3 5" id="KW-0547">Nucleotide-binding</keyword>
<accession>A0A5J6SNZ0</accession>
<dbReference type="HAMAP" id="MF_00731">
    <property type="entry name" value="MenE"/>
    <property type="match status" value="1"/>
</dbReference>
<dbReference type="RefSeq" id="WP_151700681.1">
    <property type="nucleotide sequence ID" value="NZ_CP031223.1"/>
</dbReference>
<dbReference type="Pfam" id="PF13193">
    <property type="entry name" value="AMP-binding_C"/>
    <property type="match status" value="1"/>
</dbReference>
<dbReference type="GO" id="GO:0009234">
    <property type="term" value="P:menaquinone biosynthetic process"/>
    <property type="evidence" value="ECO:0007669"/>
    <property type="project" value="UniProtKB-UniRule"/>
</dbReference>
<dbReference type="PANTHER" id="PTHR43201">
    <property type="entry name" value="ACYL-COA SYNTHETASE"/>
    <property type="match status" value="1"/>
</dbReference>
<dbReference type="Gene3D" id="3.30.300.30">
    <property type="match status" value="1"/>
</dbReference>
<dbReference type="AlphaFoldDB" id="A0A5J6SNZ0"/>
<dbReference type="SUPFAM" id="SSF56801">
    <property type="entry name" value="Acetyl-CoA synthetase-like"/>
    <property type="match status" value="1"/>
</dbReference>
<keyword evidence="9" id="KW-1185">Reference proteome</keyword>
<name>A0A5J6SNZ0_9BACI</name>
<dbReference type="EMBL" id="CP031223">
    <property type="protein sequence ID" value="QFF99780.1"/>
    <property type="molecule type" value="Genomic_DNA"/>
</dbReference>
<dbReference type="GO" id="GO:0031956">
    <property type="term" value="F:medium-chain fatty acid-CoA ligase activity"/>
    <property type="evidence" value="ECO:0007669"/>
    <property type="project" value="TreeGrafter"/>
</dbReference>
<dbReference type="InterPro" id="IPR042099">
    <property type="entry name" value="ANL_N_sf"/>
</dbReference>